<dbReference type="Gene3D" id="2.40.110.10">
    <property type="entry name" value="Butyryl-CoA Dehydrogenase, subunit A, domain 2"/>
    <property type="match status" value="1"/>
</dbReference>
<evidence type="ECO:0000259" key="9">
    <source>
        <dbReference type="Pfam" id="PF02770"/>
    </source>
</evidence>
<organism evidence="11 12">
    <name type="scientific">Pseudonocardia sulfidoxydans NBRC 16205</name>
    <dbReference type="NCBI Taxonomy" id="1223511"/>
    <lineage>
        <taxon>Bacteria</taxon>
        <taxon>Bacillati</taxon>
        <taxon>Actinomycetota</taxon>
        <taxon>Actinomycetes</taxon>
        <taxon>Pseudonocardiales</taxon>
        <taxon>Pseudonocardiaceae</taxon>
        <taxon>Pseudonocardia</taxon>
    </lineage>
</organism>
<evidence type="ECO:0000256" key="4">
    <source>
        <dbReference type="ARBA" id="ARBA00022630"/>
    </source>
</evidence>
<dbReference type="InterPro" id="IPR050741">
    <property type="entry name" value="Acyl-CoA_dehydrogenase"/>
</dbReference>
<evidence type="ECO:0000256" key="3">
    <source>
        <dbReference type="ARBA" id="ARBA00011738"/>
    </source>
</evidence>
<comment type="subunit">
    <text evidence="3">Homodimer.</text>
</comment>
<comment type="caution">
    <text evidence="11">The sequence shown here is derived from an EMBL/GenBank/DDBJ whole genome shotgun (WGS) entry which is preliminary data.</text>
</comment>
<comment type="cofactor">
    <cofactor evidence="1 7">
        <name>FAD</name>
        <dbReference type="ChEBI" id="CHEBI:57692"/>
    </cofactor>
</comment>
<sequence length="407" mass="45329">MFEISDRAKAIEAELLEFMDSFVYPAEAVYEQQMLEARDPHHHPQILEDLKDLAKQRGLWNLFHPHPDWGPGLTNLEYAPLCEIMGRSAFLAPEVFNCSAPDTGNMEVFTLFGSDEHKERWLRPLLDGTIRSAFAMTEPAVASSDATNVEMSMVRDGDEYVLNGRKWFASNALHRNCKVLIVMGKTDPDALPHRQQSMMVVPIDAPGVEVLRNLTVFGYADREGHAEITFTDVRVPAKDVLKGEGEGFAIAQARLGPGRIHHCMRTIGVAERALELMCRRADSRVTWGQPVSERANIQDWIAEARIDIEMIRLLTLKAAYLMDTVGNKAARTEIAAIKVAAPNIALTIIDRAIQVHGAGGVTGDFPLAAAYAHVRTLRLADGPDEVHKRAIARQELRRHRDTAESRG</sequence>
<proteinExistence type="inferred from homology"/>
<dbReference type="GO" id="GO:0050660">
    <property type="term" value="F:flavin adenine dinucleotide binding"/>
    <property type="evidence" value="ECO:0007669"/>
    <property type="project" value="InterPro"/>
</dbReference>
<evidence type="ECO:0000313" key="12">
    <source>
        <dbReference type="Proteomes" id="UP000321685"/>
    </source>
</evidence>
<keyword evidence="4 7" id="KW-0285">Flavoprotein</keyword>
<dbReference type="GO" id="GO:0003995">
    <property type="term" value="F:acyl-CoA dehydrogenase activity"/>
    <property type="evidence" value="ECO:0007669"/>
    <property type="project" value="TreeGrafter"/>
</dbReference>
<dbReference type="InterPro" id="IPR036250">
    <property type="entry name" value="AcylCo_DH-like_C"/>
</dbReference>
<dbReference type="Gene3D" id="1.20.140.10">
    <property type="entry name" value="Butyryl-CoA Dehydrogenase, subunit A, domain 3"/>
    <property type="match status" value="1"/>
</dbReference>
<dbReference type="SUPFAM" id="SSF56645">
    <property type="entry name" value="Acyl-CoA dehydrogenase NM domain-like"/>
    <property type="match status" value="1"/>
</dbReference>
<name>A0A511DI20_9PSEU</name>
<evidence type="ECO:0000313" key="11">
    <source>
        <dbReference type="EMBL" id="GEL24441.1"/>
    </source>
</evidence>
<reference evidence="11 12" key="1">
    <citation type="submission" date="2019-07" db="EMBL/GenBank/DDBJ databases">
        <title>Whole genome shotgun sequence of Pseudonocardia sulfidoxydans NBRC 16205.</title>
        <authorList>
            <person name="Hosoyama A."/>
            <person name="Uohara A."/>
            <person name="Ohji S."/>
            <person name="Ichikawa N."/>
        </authorList>
    </citation>
    <scope>NUCLEOTIDE SEQUENCE [LARGE SCALE GENOMIC DNA]</scope>
    <source>
        <strain evidence="11 12">NBRC 16205</strain>
    </source>
</reference>
<gene>
    <name evidence="11" type="primary">acd</name>
    <name evidence="11" type="ORF">PSU4_33950</name>
</gene>
<evidence type="ECO:0000256" key="7">
    <source>
        <dbReference type="RuleBase" id="RU362125"/>
    </source>
</evidence>
<evidence type="ECO:0000256" key="6">
    <source>
        <dbReference type="ARBA" id="ARBA00023002"/>
    </source>
</evidence>
<dbReference type="InterPro" id="IPR009075">
    <property type="entry name" value="AcylCo_DH/oxidase_C"/>
</dbReference>
<dbReference type="Pfam" id="PF00441">
    <property type="entry name" value="Acyl-CoA_dh_1"/>
    <property type="match status" value="1"/>
</dbReference>
<keyword evidence="6 7" id="KW-0560">Oxidoreductase</keyword>
<protein>
    <submittedName>
        <fullName evidence="11">Acyl-CoA dehydrogenase</fullName>
    </submittedName>
</protein>
<dbReference type="Proteomes" id="UP000321685">
    <property type="component" value="Unassembled WGS sequence"/>
</dbReference>
<dbReference type="InterPro" id="IPR013786">
    <property type="entry name" value="AcylCoA_DH/ox_N"/>
</dbReference>
<dbReference type="Gene3D" id="1.10.540.10">
    <property type="entry name" value="Acyl-CoA dehydrogenase/oxidase, N-terminal domain"/>
    <property type="match status" value="1"/>
</dbReference>
<dbReference type="GO" id="GO:0005737">
    <property type="term" value="C:cytoplasm"/>
    <property type="evidence" value="ECO:0007669"/>
    <property type="project" value="TreeGrafter"/>
</dbReference>
<dbReference type="PANTHER" id="PTHR48083:SF13">
    <property type="entry name" value="ACYL-COA DEHYDROGENASE FAMILY MEMBER 11"/>
    <property type="match status" value="1"/>
</dbReference>
<dbReference type="OrthoDB" id="8876745at2"/>
<dbReference type="AlphaFoldDB" id="A0A511DI20"/>
<evidence type="ECO:0000256" key="1">
    <source>
        <dbReference type="ARBA" id="ARBA00001974"/>
    </source>
</evidence>
<dbReference type="EMBL" id="BJVJ01000034">
    <property type="protein sequence ID" value="GEL24441.1"/>
    <property type="molecule type" value="Genomic_DNA"/>
</dbReference>
<keyword evidence="12" id="KW-1185">Reference proteome</keyword>
<dbReference type="InterPro" id="IPR006091">
    <property type="entry name" value="Acyl-CoA_Oxase/DH_mid-dom"/>
</dbReference>
<feature type="domain" description="Acyl-CoA dehydrogenase/oxidase N-terminal" evidence="10">
    <location>
        <begin position="12"/>
        <end position="128"/>
    </location>
</feature>
<feature type="domain" description="Acyl-CoA oxidase/dehydrogenase middle" evidence="9">
    <location>
        <begin position="133"/>
        <end position="233"/>
    </location>
</feature>
<feature type="domain" description="Acyl-CoA dehydrogenase/oxidase C-terminal" evidence="8">
    <location>
        <begin position="245"/>
        <end position="394"/>
    </location>
</feature>
<dbReference type="InterPro" id="IPR046373">
    <property type="entry name" value="Acyl-CoA_Oxase/DH_mid-dom_sf"/>
</dbReference>
<dbReference type="InterPro" id="IPR037069">
    <property type="entry name" value="AcylCoA_DH/ox_N_sf"/>
</dbReference>
<evidence type="ECO:0000256" key="5">
    <source>
        <dbReference type="ARBA" id="ARBA00022827"/>
    </source>
</evidence>
<dbReference type="InterPro" id="IPR009100">
    <property type="entry name" value="AcylCoA_DH/oxidase_NM_dom_sf"/>
</dbReference>
<evidence type="ECO:0000256" key="2">
    <source>
        <dbReference type="ARBA" id="ARBA00009347"/>
    </source>
</evidence>
<keyword evidence="5 7" id="KW-0274">FAD</keyword>
<dbReference type="Pfam" id="PF02770">
    <property type="entry name" value="Acyl-CoA_dh_M"/>
    <property type="match status" value="1"/>
</dbReference>
<accession>A0A511DI20</accession>
<dbReference type="FunFam" id="2.40.110.10:FF:000002">
    <property type="entry name" value="Acyl-CoA dehydrogenase fadE12"/>
    <property type="match status" value="1"/>
</dbReference>
<comment type="similarity">
    <text evidence="2 7">Belongs to the acyl-CoA dehydrogenase family.</text>
</comment>
<evidence type="ECO:0000259" key="8">
    <source>
        <dbReference type="Pfam" id="PF00441"/>
    </source>
</evidence>
<dbReference type="SUPFAM" id="SSF47203">
    <property type="entry name" value="Acyl-CoA dehydrogenase C-terminal domain-like"/>
    <property type="match status" value="1"/>
</dbReference>
<dbReference type="GO" id="GO:0033539">
    <property type="term" value="P:fatty acid beta-oxidation using acyl-CoA dehydrogenase"/>
    <property type="evidence" value="ECO:0007669"/>
    <property type="project" value="TreeGrafter"/>
</dbReference>
<dbReference type="PANTHER" id="PTHR48083">
    <property type="entry name" value="MEDIUM-CHAIN SPECIFIC ACYL-COA DEHYDROGENASE, MITOCHONDRIAL-RELATED"/>
    <property type="match status" value="1"/>
</dbReference>
<evidence type="ECO:0000259" key="10">
    <source>
        <dbReference type="Pfam" id="PF02771"/>
    </source>
</evidence>
<dbReference type="Pfam" id="PF02771">
    <property type="entry name" value="Acyl-CoA_dh_N"/>
    <property type="match status" value="1"/>
</dbReference>
<dbReference type="RefSeq" id="WP_147109345.1">
    <property type="nucleotide sequence ID" value="NZ_BJVJ01000034.1"/>
</dbReference>